<evidence type="ECO:0000256" key="2">
    <source>
        <dbReference type="RuleBase" id="RU003457"/>
    </source>
</evidence>
<proteinExistence type="inferred from homology"/>
<dbReference type="PANTHER" id="PTHR43212">
    <property type="entry name" value="QUERCETIN 2,3-DIOXYGENASE"/>
    <property type="match status" value="1"/>
</dbReference>
<evidence type="ECO:0000259" key="3">
    <source>
        <dbReference type="Pfam" id="PF02678"/>
    </source>
</evidence>
<reference evidence="5" key="1">
    <citation type="submission" date="2016-10" db="EMBL/GenBank/DDBJ databases">
        <authorList>
            <person name="Varghese N."/>
            <person name="Submissions S."/>
        </authorList>
    </citation>
    <scope>NUCLEOTIDE SEQUENCE [LARGE SCALE GENOMIC DNA]</scope>
    <source>
        <strain evidence="5">LMG 26031</strain>
    </source>
</reference>
<protein>
    <recommendedName>
        <fullName evidence="3">Pirin N-terminal domain-containing protein</fullName>
    </recommendedName>
</protein>
<dbReference type="Pfam" id="PF02678">
    <property type="entry name" value="Pirin"/>
    <property type="match status" value="1"/>
</dbReference>
<dbReference type="InterPro" id="IPR011051">
    <property type="entry name" value="RmlC_Cupin_sf"/>
</dbReference>
<dbReference type="AlphaFoldDB" id="A0A1H7EHL6"/>
<evidence type="ECO:0000313" key="5">
    <source>
        <dbReference type="Proteomes" id="UP000198866"/>
    </source>
</evidence>
<evidence type="ECO:0000256" key="1">
    <source>
        <dbReference type="ARBA" id="ARBA00008416"/>
    </source>
</evidence>
<evidence type="ECO:0000313" key="4">
    <source>
        <dbReference type="EMBL" id="SEK11532.1"/>
    </source>
</evidence>
<accession>A0A1H7EHL6</accession>
<dbReference type="InterPro" id="IPR003829">
    <property type="entry name" value="Pirin_N_dom"/>
</dbReference>
<dbReference type="STRING" id="667676.SAMN05192539_105234"/>
<dbReference type="PANTHER" id="PTHR43212:SF3">
    <property type="entry name" value="QUERCETIN 2,3-DIOXYGENASE"/>
    <property type="match status" value="1"/>
</dbReference>
<dbReference type="InterPro" id="IPR014710">
    <property type="entry name" value="RmlC-like_jellyroll"/>
</dbReference>
<dbReference type="InterPro" id="IPR012093">
    <property type="entry name" value="Pirin"/>
</dbReference>
<dbReference type="Gene3D" id="2.60.120.10">
    <property type="entry name" value="Jelly Rolls"/>
    <property type="match status" value="1"/>
</dbReference>
<name>A0A1H7EHL6_9BURK</name>
<feature type="domain" description="Pirin N-terminal" evidence="3">
    <location>
        <begin position="130"/>
        <end position="217"/>
    </location>
</feature>
<sequence>MYLLQYFTDACCQHLACRFPCHRGPIRLPCSGDNFYLDVLARQNRYWRATAHAPRPFHRAVDAELPADRAAVAVQQTFMVREIGGHRPGCHADADNRGWFRDRSQTSGLDHTTKLKEKTACSKSDTRGTRLAPLASYFLFAHYHDPKQNGFSDLLVANYDRLAPTRGFGEHRHRDMKIVSYVLEGALGHDGTVIVRGGIQLMSAGTGVAHSEYNHWKGVVKLAVVGQLFGAKNVILIRSVSTAEETVQPCRVRRRSLSMKRCRAAFICYLAKR</sequence>
<organism evidence="4 5">
    <name type="scientific">Paraburkholderia diazotrophica</name>
    <dbReference type="NCBI Taxonomy" id="667676"/>
    <lineage>
        <taxon>Bacteria</taxon>
        <taxon>Pseudomonadati</taxon>
        <taxon>Pseudomonadota</taxon>
        <taxon>Betaproteobacteria</taxon>
        <taxon>Burkholderiales</taxon>
        <taxon>Burkholderiaceae</taxon>
        <taxon>Paraburkholderia</taxon>
    </lineage>
</organism>
<keyword evidence="5" id="KW-1185">Reference proteome</keyword>
<dbReference type="SUPFAM" id="SSF51182">
    <property type="entry name" value="RmlC-like cupins"/>
    <property type="match status" value="1"/>
</dbReference>
<comment type="similarity">
    <text evidence="1 2">Belongs to the pirin family.</text>
</comment>
<dbReference type="Proteomes" id="UP000198866">
    <property type="component" value="Unassembled WGS sequence"/>
</dbReference>
<gene>
    <name evidence="4" type="ORF">SAMN05192539_105234</name>
</gene>
<dbReference type="EMBL" id="FNYE01000052">
    <property type="protein sequence ID" value="SEK11532.1"/>
    <property type="molecule type" value="Genomic_DNA"/>
</dbReference>